<sequence>MTPTTSTTAVKPCQALEDVAIFLETLVEILGEMQELVILQQDLKKLEERARYENLTEEISILEERIAADKKNVSSRYSALEQEKETLKSDCKDCEEGQDLLEEIDILLQKMREAVDILTEQKRGGGQYLDELLKEFARLRKECIDLKQKTEDIIKNLNAGSHPPNDNT</sequence>
<keyword evidence="3" id="KW-1185">Reference proteome</keyword>
<protein>
    <submittedName>
        <fullName evidence="2">Uncharacterized protein</fullName>
    </submittedName>
</protein>
<keyword evidence="1" id="KW-0175">Coiled coil</keyword>
<dbReference type="EMBL" id="CATQJL010000326">
    <property type="protein sequence ID" value="CAJ0609909.1"/>
    <property type="molecule type" value="Genomic_DNA"/>
</dbReference>
<evidence type="ECO:0000256" key="1">
    <source>
        <dbReference type="SAM" id="Coils"/>
    </source>
</evidence>
<name>A0AA36HFK9_CYLNA</name>
<feature type="coiled-coil region" evidence="1">
    <location>
        <begin position="29"/>
        <end position="149"/>
    </location>
</feature>
<reference evidence="2" key="1">
    <citation type="submission" date="2023-07" db="EMBL/GenBank/DDBJ databases">
        <authorList>
            <consortium name="CYATHOMIX"/>
        </authorList>
    </citation>
    <scope>NUCLEOTIDE SEQUENCE</scope>
    <source>
        <strain evidence="2">N/A</strain>
    </source>
</reference>
<accession>A0AA36HFK9</accession>
<evidence type="ECO:0000313" key="3">
    <source>
        <dbReference type="Proteomes" id="UP001176961"/>
    </source>
</evidence>
<dbReference type="Proteomes" id="UP001176961">
    <property type="component" value="Unassembled WGS sequence"/>
</dbReference>
<comment type="caution">
    <text evidence="2">The sequence shown here is derived from an EMBL/GenBank/DDBJ whole genome shotgun (WGS) entry which is preliminary data.</text>
</comment>
<organism evidence="2 3">
    <name type="scientific">Cylicocyclus nassatus</name>
    <name type="common">Nematode worm</name>
    <dbReference type="NCBI Taxonomy" id="53992"/>
    <lineage>
        <taxon>Eukaryota</taxon>
        <taxon>Metazoa</taxon>
        <taxon>Ecdysozoa</taxon>
        <taxon>Nematoda</taxon>
        <taxon>Chromadorea</taxon>
        <taxon>Rhabditida</taxon>
        <taxon>Rhabditina</taxon>
        <taxon>Rhabditomorpha</taxon>
        <taxon>Strongyloidea</taxon>
        <taxon>Strongylidae</taxon>
        <taxon>Cylicocyclus</taxon>
    </lineage>
</organism>
<evidence type="ECO:0000313" key="2">
    <source>
        <dbReference type="EMBL" id="CAJ0609909.1"/>
    </source>
</evidence>
<gene>
    <name evidence="2" type="ORF">CYNAS_LOCUS21892</name>
</gene>
<proteinExistence type="predicted"/>
<dbReference type="AlphaFoldDB" id="A0AA36HFK9"/>